<organism evidence="2 3">
    <name type="scientific">Dorea formicigenerans</name>
    <dbReference type="NCBI Taxonomy" id="39486"/>
    <lineage>
        <taxon>Bacteria</taxon>
        <taxon>Bacillati</taxon>
        <taxon>Bacillota</taxon>
        <taxon>Clostridia</taxon>
        <taxon>Lachnospirales</taxon>
        <taxon>Lachnospiraceae</taxon>
        <taxon>Dorea</taxon>
    </lineage>
</organism>
<dbReference type="InterPro" id="IPR007074">
    <property type="entry name" value="LicD/FKTN/FKRP_NTP_transf"/>
</dbReference>
<gene>
    <name evidence="2" type="ORF">DW885_00205</name>
</gene>
<accession>A0A413W8D8</accession>
<evidence type="ECO:0000313" key="2">
    <source>
        <dbReference type="EMBL" id="RHB42492.1"/>
    </source>
</evidence>
<dbReference type="Pfam" id="PF04991">
    <property type="entry name" value="LicD"/>
    <property type="match status" value="1"/>
</dbReference>
<dbReference type="AlphaFoldDB" id="A0A413W8D8"/>
<dbReference type="PANTHER" id="PTHR43404">
    <property type="entry name" value="LIPOPOLYSACCHARIDE CHOLINEPHOSPHOTRANSFERASE LICD"/>
    <property type="match status" value="1"/>
</dbReference>
<protein>
    <submittedName>
        <fullName evidence="2">LicD family protein</fullName>
    </submittedName>
</protein>
<sequence length="287" mass="33797">MKKIERNKPYDPKVLDKLHGLQIEMLQDLEKICRRYNLQYFAVFGTALGATRHQGFIPWDDDIDVGMMRDDYEIFIRVVEREMGDKYQILTPEIDKRYACNVTKFQRKGTKFVSHLSEKLECEQCIFIDIFPFDCVAPTVRKAKRQQLRTLFLDRLLYLCGTAYPIIPYTGVKHAMAAGICWCVHYATKILRVSPKKIYQLFEKESKRYNREKTGVVTTFGEAISLRYRLPFDRMLPIEVIPFENVTINVLNNNIEHLEKTYGDYMKMPPLNQRVNHAPYIIEFGDE</sequence>
<feature type="domain" description="LicD/FKTN/FKRP nucleotidyltransferase" evidence="1">
    <location>
        <begin position="33"/>
        <end position="263"/>
    </location>
</feature>
<dbReference type="RefSeq" id="WP_117682526.1">
    <property type="nucleotide sequence ID" value="NZ_QSGQ01000001.1"/>
</dbReference>
<proteinExistence type="predicted"/>
<dbReference type="GO" id="GO:0009100">
    <property type="term" value="P:glycoprotein metabolic process"/>
    <property type="evidence" value="ECO:0007669"/>
    <property type="project" value="UniProtKB-ARBA"/>
</dbReference>
<dbReference type="EMBL" id="QSGQ01000001">
    <property type="protein sequence ID" value="RHB42492.1"/>
    <property type="molecule type" value="Genomic_DNA"/>
</dbReference>
<dbReference type="PANTHER" id="PTHR43404:SF2">
    <property type="entry name" value="LIPOPOLYSACCHARIDE CHOLINEPHOSPHOTRANSFERASE LICD"/>
    <property type="match status" value="1"/>
</dbReference>
<comment type="caution">
    <text evidence="2">The sequence shown here is derived from an EMBL/GenBank/DDBJ whole genome shotgun (WGS) entry which is preliminary data.</text>
</comment>
<dbReference type="InterPro" id="IPR052942">
    <property type="entry name" value="LPS_cholinephosphotransferase"/>
</dbReference>
<dbReference type="Proteomes" id="UP000284883">
    <property type="component" value="Unassembled WGS sequence"/>
</dbReference>
<reference evidence="2 3" key="1">
    <citation type="submission" date="2018-08" db="EMBL/GenBank/DDBJ databases">
        <title>A genome reference for cultivated species of the human gut microbiota.</title>
        <authorList>
            <person name="Zou Y."/>
            <person name="Xue W."/>
            <person name="Luo G."/>
        </authorList>
    </citation>
    <scope>NUCLEOTIDE SEQUENCE [LARGE SCALE GENOMIC DNA]</scope>
    <source>
        <strain evidence="2 3">AM40-15AC</strain>
    </source>
</reference>
<evidence type="ECO:0000313" key="3">
    <source>
        <dbReference type="Proteomes" id="UP000284883"/>
    </source>
</evidence>
<evidence type="ECO:0000259" key="1">
    <source>
        <dbReference type="Pfam" id="PF04991"/>
    </source>
</evidence>
<name>A0A413W8D8_9FIRM</name>